<dbReference type="Gene3D" id="3.80.10.10">
    <property type="entry name" value="Ribonuclease Inhibitor"/>
    <property type="match status" value="2"/>
</dbReference>
<dbReference type="PANTHER" id="PTHR48051:SF46">
    <property type="entry name" value="LEUCINE RICH REPEAT-CONTAINING DOMAIN PROTEIN"/>
    <property type="match status" value="1"/>
</dbReference>
<dbReference type="InterPro" id="IPR055414">
    <property type="entry name" value="LRR_R13L4/SHOC2-like"/>
</dbReference>
<dbReference type="AlphaFoldDB" id="A0A6B7NQD3"/>
<dbReference type="PANTHER" id="PTHR48051">
    <property type="match status" value="1"/>
</dbReference>
<dbReference type="CDD" id="cd00267">
    <property type="entry name" value="ABC_ATPase"/>
    <property type="match status" value="1"/>
</dbReference>
<keyword evidence="1" id="KW-0433">Leucine-rich repeat</keyword>
<dbReference type="Pfam" id="PF00560">
    <property type="entry name" value="LRR_1"/>
    <property type="match status" value="2"/>
</dbReference>
<accession>A0A6B7NQD3</accession>
<evidence type="ECO:0000259" key="5">
    <source>
        <dbReference type="Pfam" id="PF23598"/>
    </source>
</evidence>
<evidence type="ECO:0000256" key="1">
    <source>
        <dbReference type="ARBA" id="ARBA00022614"/>
    </source>
</evidence>
<evidence type="ECO:0000259" key="4">
    <source>
        <dbReference type="Pfam" id="PF00931"/>
    </source>
</evidence>
<organism evidence="6">
    <name type="scientific">Apopellia endiviifolia</name>
    <name type="common">species B</name>
    <dbReference type="NCBI Taxonomy" id="119729"/>
    <lineage>
        <taxon>Eukaryota</taxon>
        <taxon>Viridiplantae</taxon>
        <taxon>Streptophyta</taxon>
        <taxon>Embryophyta</taxon>
        <taxon>Marchantiophyta</taxon>
        <taxon>Jungermanniopsida</taxon>
        <taxon>Pelliidae</taxon>
        <taxon>Pelliales</taxon>
        <taxon>Pelliaceae</taxon>
        <taxon>Apopellia</taxon>
    </lineage>
</organism>
<evidence type="ECO:0000256" key="3">
    <source>
        <dbReference type="SAM" id="MobiDB-lite"/>
    </source>
</evidence>
<name>A0A6B7NQD3_9MARC</name>
<sequence>MFHQEESQAYSNISQNSARDVIIMPNCLGESDGGRSTSGSQVELLKTGIKNGMRFDQKIQMFNSPVKWQECASPKGNEKGAMSPAVPEPEPEVGTPFKTNKEDFRQIDEFLTSYVSFLEGLRKKVTDSTAKDRVVIFENLQWEILRDAGNLTWFGLGFKMVGYILTMSYNIPHSRDKVMTLQQQVEYIGDQIDELKLSLETDSDIFKIAAGTLLYAIAVIKHIEHKVNNTQSCCSPVNSWVRRKSLSDSVPYQLDEVLSELKVLQDNLMFATLAAVGNRVSQSVIKRAPTLQAMSIGVDHHVRQIMNHFQKNGVCLVGIHGHSGVGKTTLLNEIVTTLQSTHKRIFASVEVGERPEDLRRLQTSLLQQLGGGKKEFTSTAQGRNALMYQLQKLKHNNKQARIAIDNIFDIRLIGELFPHSLGKVLPLRTSIIITSPSLAIVNRLDQLCRPAAPLYNYLPYKLLSLGTQQARTLFLSHVASEPVMSNLMLTRYVEMVDQIVPHCDGNPLALKVTGSYFADEANQSPENWSMISKKMKAAEEIDSAEDQMFSKLQVIYDRLDGSLKEAFLDISIFFRGWDWRIVERIVGQSQMKCLTSQALIAACKKDTESLYGIAQWTRYSEYPWKVDLVCMHDLLVTIGSRRTQGNRVLSEDQTHLPERLLVDGPGNELSNIQGLSLLSCKEAVQGHMLEKMQNLRLLVLHDTGVRGHCTKVLNNLQFFYWGRSQPSSEVKIPFQMNRMRKLEVLILRAHEIDLNLKYPPQLKDLTLIGCNNMEELPELIAQLTGLVELHVFGCSRLQDLTEGLGNLRTLTRFRMENCGGVKELPRSLGNLINLKEMDLSGCQNLTSLPPEIGSLFNLEKLDLNRCKSLTLLPPEIRGLRSLTHLSCGYCPLTSICPEIGKLGMLEDFSLTYCTRLERLPREIGNLACLERLNLSSCLGLKELPKEIGSLGSLVRLNLSTCTALLKLPEELWSLTSLRSLDLDYCKHLSQLPKEIGNLTSLTKLSLNCCTKLTKLPTEVTLLRSLQVLNLVGCTGLKGELPHDLKALAKEEDELQKDDDSFIMVGPTNPIFKLYTVS</sequence>
<dbReference type="InterPro" id="IPR002182">
    <property type="entry name" value="NB-ARC"/>
</dbReference>
<dbReference type="Pfam" id="PF00931">
    <property type="entry name" value="NB-ARC"/>
    <property type="match status" value="1"/>
</dbReference>
<keyword evidence="2" id="KW-0677">Repeat</keyword>
<dbReference type="Pfam" id="PF23598">
    <property type="entry name" value="LRR_14"/>
    <property type="match status" value="1"/>
</dbReference>
<dbReference type="GO" id="GO:0043531">
    <property type="term" value="F:ADP binding"/>
    <property type="evidence" value="ECO:0007669"/>
    <property type="project" value="InterPro"/>
</dbReference>
<reference evidence="6" key="1">
    <citation type="submission" date="2019-09" db="EMBL/GenBank/DDBJ databases">
        <title>RNA-seq analysis of differentially expressed genes between male and female gametophytes of simple thalloid liverwort Pellia endiviifolia sp B.</title>
        <authorList>
            <person name="Sierocka I."/>
            <person name="Alaba S."/>
            <person name="Jarmolowski A."/>
            <person name="Karlowski W.M."/>
            <person name="Szweykowska-Kulinska Z."/>
        </authorList>
    </citation>
    <scope>NUCLEOTIDE SEQUENCE</scope>
</reference>
<dbReference type="SUPFAM" id="SSF52540">
    <property type="entry name" value="P-loop containing nucleoside triphosphate hydrolases"/>
    <property type="match status" value="1"/>
</dbReference>
<dbReference type="SMART" id="SM00369">
    <property type="entry name" value="LRR_TYP"/>
    <property type="match status" value="4"/>
</dbReference>
<evidence type="ECO:0000313" key="6">
    <source>
        <dbReference type="EMBL" id="QFS19073.1"/>
    </source>
</evidence>
<feature type="domain" description="NB-ARC" evidence="4">
    <location>
        <begin position="299"/>
        <end position="412"/>
    </location>
</feature>
<dbReference type="InterPro" id="IPR003591">
    <property type="entry name" value="Leu-rich_rpt_typical-subtyp"/>
</dbReference>
<dbReference type="InterPro" id="IPR001611">
    <property type="entry name" value="Leu-rich_rpt"/>
</dbReference>
<dbReference type="InterPro" id="IPR050216">
    <property type="entry name" value="LRR_domain-containing"/>
</dbReference>
<feature type="domain" description="Disease resistance R13L4/SHOC-2-like LRR" evidence="5">
    <location>
        <begin position="898"/>
        <end position="1008"/>
    </location>
</feature>
<dbReference type="GO" id="GO:0005737">
    <property type="term" value="C:cytoplasm"/>
    <property type="evidence" value="ECO:0007669"/>
    <property type="project" value="TreeGrafter"/>
</dbReference>
<dbReference type="Gene3D" id="3.40.50.300">
    <property type="entry name" value="P-loop containing nucleotide triphosphate hydrolases"/>
    <property type="match status" value="1"/>
</dbReference>
<feature type="region of interest" description="Disordered" evidence="3">
    <location>
        <begin position="73"/>
        <end position="98"/>
    </location>
</feature>
<dbReference type="InterPro" id="IPR042197">
    <property type="entry name" value="Apaf_helical"/>
</dbReference>
<dbReference type="SUPFAM" id="SSF52058">
    <property type="entry name" value="L domain-like"/>
    <property type="match status" value="1"/>
</dbReference>
<dbReference type="PRINTS" id="PR00364">
    <property type="entry name" value="DISEASERSIST"/>
</dbReference>
<evidence type="ECO:0000256" key="2">
    <source>
        <dbReference type="ARBA" id="ARBA00022737"/>
    </source>
</evidence>
<dbReference type="InterPro" id="IPR032675">
    <property type="entry name" value="LRR_dom_sf"/>
</dbReference>
<dbReference type="GO" id="GO:0006952">
    <property type="term" value="P:defense response"/>
    <property type="evidence" value="ECO:0007669"/>
    <property type="project" value="UniProtKB-KW"/>
</dbReference>
<protein>
    <submittedName>
        <fullName evidence="6">Putative leucine-rich repeat-containing protein TAO1</fullName>
    </submittedName>
</protein>
<dbReference type="Gene3D" id="1.10.8.430">
    <property type="entry name" value="Helical domain of apoptotic protease-activating factors"/>
    <property type="match status" value="1"/>
</dbReference>
<proteinExistence type="evidence at transcript level"/>
<dbReference type="EMBL" id="MN496012">
    <property type="protein sequence ID" value="QFS19073.1"/>
    <property type="molecule type" value="mRNA"/>
</dbReference>
<dbReference type="InterPro" id="IPR027417">
    <property type="entry name" value="P-loop_NTPase"/>
</dbReference>